<feature type="transmembrane region" description="Helical" evidence="2">
    <location>
        <begin position="34"/>
        <end position="55"/>
    </location>
</feature>
<feature type="transmembrane region" description="Helical" evidence="2">
    <location>
        <begin position="124"/>
        <end position="143"/>
    </location>
</feature>
<evidence type="ECO:0000259" key="3">
    <source>
        <dbReference type="Pfam" id="PF01841"/>
    </source>
</evidence>
<protein>
    <submittedName>
        <fullName evidence="4">Transglutaminase domain-containing protein</fullName>
    </submittedName>
</protein>
<proteinExistence type="predicted"/>
<dbReference type="OrthoDB" id="3651060at2"/>
<keyword evidence="5" id="KW-1185">Reference proteome</keyword>
<evidence type="ECO:0000256" key="1">
    <source>
        <dbReference type="SAM" id="MobiDB-lite"/>
    </source>
</evidence>
<name>A0A563F241_9PSEU</name>
<feature type="domain" description="Transglutaminase-like" evidence="3">
    <location>
        <begin position="430"/>
        <end position="540"/>
    </location>
</feature>
<dbReference type="RefSeq" id="WP_146348839.1">
    <property type="nucleotide sequence ID" value="NZ_VOBR01000001.1"/>
</dbReference>
<dbReference type="SUPFAM" id="SSF54001">
    <property type="entry name" value="Cysteine proteinases"/>
    <property type="match status" value="1"/>
</dbReference>
<evidence type="ECO:0000313" key="5">
    <source>
        <dbReference type="Proteomes" id="UP000316639"/>
    </source>
</evidence>
<keyword evidence="2" id="KW-1133">Transmembrane helix</keyword>
<sequence length="743" mass="78792">MNRLVPARADLVDAGFLALLFVVALIGFRTTYTGWVFLLAGTAGLVLGVLVGHVATALRQPMITVALMTAAVFFLLGGAVVLREQAAVGFLPTPSTVAGLADLGGNAWKQLLTTLPPVDGTGPLLVIPYVLGLLCGSGGFTLARRVSLTAAPVCAPLLVLTAVILLGTGEPVLLQGAVFGVAALCWTSVRAGRRRTGGSARLARALTALVLLGVSAGASGALGVLLPADTDRVVLRNYVDPPFEIGAYASPLVGFRKHTKDANQLWDQTLFTVHGLPAGERVRIATLDAYDGSVWGATSSPSVATNPLERNSFQRIGTRIPVTAGGAEATVTVTVGAAYTSADELSAWLPVAGHTTAIDFSGDGREAHVEHLRYNLATSSGIVADRLRAGDTYTITTVLGSPRVPDDAQPFGRPNVDGNSLAFVRAKATKWVGDAGSIAEKLRAAAQYLRENGAYTDGGPGESEFLPGHSTGRLTSFFNANRPAGNDEQYAAAYALIANQVGMPARVVLGAMPGEDGVVRGEHVQAWVEIHLADGTWAAVPNTEFMPDRSKRPDRQPPQEIENTDASSVPPPNTMKLPSSLTDANQVDAQSNRRLPDSGAGWRLPAWVITALTWTGPPVLGVAWVLGAIIGLKARRRRRRRTRGTTALRFATGWRELVDHARDLGAVVPRGLTRPQEAAFVGHGPLAGFADRWVFGPEEPPVPIAEQYWSEVDAARRGMSRGVGRWRRWRAAVDPRSLWRGRS</sequence>
<dbReference type="PANTHER" id="PTHR42736">
    <property type="entry name" value="PROTEIN-GLUTAMINE GAMMA-GLUTAMYLTRANSFERASE"/>
    <property type="match status" value="1"/>
</dbReference>
<dbReference type="Gene3D" id="3.10.620.30">
    <property type="match status" value="1"/>
</dbReference>
<dbReference type="InterPro" id="IPR002931">
    <property type="entry name" value="Transglutaminase-like"/>
</dbReference>
<evidence type="ECO:0000313" key="4">
    <source>
        <dbReference type="EMBL" id="TWP54056.1"/>
    </source>
</evidence>
<keyword evidence="2" id="KW-0812">Transmembrane</keyword>
<evidence type="ECO:0000256" key="2">
    <source>
        <dbReference type="SAM" id="Phobius"/>
    </source>
</evidence>
<dbReference type="AlphaFoldDB" id="A0A563F241"/>
<gene>
    <name evidence="4" type="ORF">FKR81_00345</name>
</gene>
<reference evidence="4 5" key="1">
    <citation type="submission" date="2019-07" db="EMBL/GenBank/DDBJ databases">
        <title>Lentzea xizangensis sp. nov., isolated from Qinghai-Tibetan Plateau Soils.</title>
        <authorList>
            <person name="Huang J."/>
        </authorList>
    </citation>
    <scope>NUCLEOTIDE SEQUENCE [LARGE SCALE GENOMIC DNA]</scope>
    <source>
        <strain evidence="4 5">FXJ1.1311</strain>
    </source>
</reference>
<dbReference type="InterPro" id="IPR038765">
    <property type="entry name" value="Papain-like_cys_pep_sf"/>
</dbReference>
<feature type="transmembrane region" description="Helical" evidence="2">
    <location>
        <begin position="12"/>
        <end position="28"/>
    </location>
</feature>
<feature type="transmembrane region" description="Helical" evidence="2">
    <location>
        <begin position="604"/>
        <end position="632"/>
    </location>
</feature>
<feature type="compositionally biased region" description="Polar residues" evidence="1">
    <location>
        <begin position="576"/>
        <end position="593"/>
    </location>
</feature>
<feature type="region of interest" description="Disordered" evidence="1">
    <location>
        <begin position="541"/>
        <end position="596"/>
    </location>
</feature>
<dbReference type="Proteomes" id="UP000316639">
    <property type="component" value="Unassembled WGS sequence"/>
</dbReference>
<feature type="transmembrane region" description="Helical" evidence="2">
    <location>
        <begin position="203"/>
        <end position="226"/>
    </location>
</feature>
<feature type="transmembrane region" description="Helical" evidence="2">
    <location>
        <begin position="172"/>
        <end position="191"/>
    </location>
</feature>
<organism evidence="4 5">
    <name type="scientific">Lentzea tibetensis</name>
    <dbReference type="NCBI Taxonomy" id="2591470"/>
    <lineage>
        <taxon>Bacteria</taxon>
        <taxon>Bacillati</taxon>
        <taxon>Actinomycetota</taxon>
        <taxon>Actinomycetes</taxon>
        <taxon>Pseudonocardiales</taxon>
        <taxon>Pseudonocardiaceae</taxon>
        <taxon>Lentzea</taxon>
    </lineage>
</organism>
<dbReference type="InterPro" id="IPR052901">
    <property type="entry name" value="Bact_TGase-like"/>
</dbReference>
<feature type="transmembrane region" description="Helical" evidence="2">
    <location>
        <begin position="62"/>
        <end position="82"/>
    </location>
</feature>
<feature type="transmembrane region" description="Helical" evidence="2">
    <location>
        <begin position="148"/>
        <end position="166"/>
    </location>
</feature>
<accession>A0A563F241</accession>
<dbReference type="PANTHER" id="PTHR42736:SF1">
    <property type="entry name" value="PROTEIN-GLUTAMINE GAMMA-GLUTAMYLTRANSFERASE"/>
    <property type="match status" value="1"/>
</dbReference>
<comment type="caution">
    <text evidence="4">The sequence shown here is derived from an EMBL/GenBank/DDBJ whole genome shotgun (WGS) entry which is preliminary data.</text>
</comment>
<dbReference type="EMBL" id="VOBR01000001">
    <property type="protein sequence ID" value="TWP54056.1"/>
    <property type="molecule type" value="Genomic_DNA"/>
</dbReference>
<dbReference type="Pfam" id="PF01841">
    <property type="entry name" value="Transglut_core"/>
    <property type="match status" value="1"/>
</dbReference>
<feature type="compositionally biased region" description="Basic and acidic residues" evidence="1">
    <location>
        <begin position="546"/>
        <end position="557"/>
    </location>
</feature>
<keyword evidence="2" id="KW-0472">Membrane</keyword>